<dbReference type="PROSITE" id="PS51462">
    <property type="entry name" value="NUDIX"/>
    <property type="match status" value="1"/>
</dbReference>
<organism evidence="3 4">
    <name type="scientific">Mycoplasma bradburyae</name>
    <dbReference type="NCBI Taxonomy" id="2963128"/>
    <lineage>
        <taxon>Bacteria</taxon>
        <taxon>Bacillati</taxon>
        <taxon>Mycoplasmatota</taxon>
        <taxon>Mollicutes</taxon>
        <taxon>Mycoplasmataceae</taxon>
        <taxon>Mycoplasma</taxon>
    </lineage>
</organism>
<dbReference type="Pfam" id="PF00293">
    <property type="entry name" value="NUDIX"/>
    <property type="match status" value="1"/>
</dbReference>
<dbReference type="EMBL" id="JAJHZM010000013">
    <property type="protein sequence ID" value="MDC4182174.1"/>
    <property type="molecule type" value="Genomic_DNA"/>
</dbReference>
<dbReference type="SUPFAM" id="SSF55811">
    <property type="entry name" value="Nudix"/>
    <property type="match status" value="1"/>
</dbReference>
<evidence type="ECO:0000313" key="3">
    <source>
        <dbReference type="EMBL" id="MDC4182174.1"/>
    </source>
</evidence>
<dbReference type="InterPro" id="IPR000086">
    <property type="entry name" value="NUDIX_hydrolase_dom"/>
</dbReference>
<dbReference type="Gene3D" id="3.90.79.10">
    <property type="entry name" value="Nucleoside Triphosphate Pyrophosphohydrolase"/>
    <property type="match status" value="1"/>
</dbReference>
<dbReference type="PROSITE" id="PS00893">
    <property type="entry name" value="NUDIX_BOX"/>
    <property type="match status" value="1"/>
</dbReference>
<dbReference type="InterPro" id="IPR020084">
    <property type="entry name" value="NUDIX_hydrolase_CS"/>
</dbReference>
<feature type="domain" description="Nudix hydrolase" evidence="2">
    <location>
        <begin position="5"/>
        <end position="170"/>
    </location>
</feature>
<sequence>MKSKLLYHTTYLSLYETEKGFVYAQRQSINSIASLCFKYVDNEVMYLVHYQPMPEIEVKTKWDDLYPCPITGAIDHGETPLEAAIRETKEEGGIDINPNNFYDHIEFVASTQMNEIVHCFVFDVTGLKQEDPLTDGSIFEAVAKNKWLTQKEIEEILFNKKEAYLSSLFNAYWLVQKHLKEKQD</sequence>
<evidence type="ECO:0000313" key="4">
    <source>
        <dbReference type="Proteomes" id="UP001220940"/>
    </source>
</evidence>
<keyword evidence="1 3" id="KW-0378">Hydrolase</keyword>
<comment type="caution">
    <text evidence="3">The sequence shown here is derived from an EMBL/GenBank/DDBJ whole genome shotgun (WGS) entry which is preliminary data.</text>
</comment>
<reference evidence="3" key="1">
    <citation type="submission" date="2021-11" db="EMBL/GenBank/DDBJ databases">
        <title>Description of Mycoplasma bradburyaesp. nov.from sea birds: a tribute to a great mycoplasmologist.</title>
        <authorList>
            <person name="Ramirez A.S."/>
            <person name="Poveda C."/>
            <person name="Suarez-Perez A."/>
            <person name="Rosales R.S."/>
            <person name="Dijkman R."/>
            <person name="Feberwee A."/>
            <person name="Spergser J."/>
            <person name="Szostak M.P."/>
            <person name="Ressel L."/>
            <person name="Calabuig P."/>
            <person name="Catania S."/>
            <person name="Gobbo F."/>
            <person name="Timofte D."/>
            <person name="Poveda J.B."/>
        </authorList>
    </citation>
    <scope>NUCLEOTIDE SEQUENCE [LARGE SCALE GENOMIC DNA]</scope>
    <source>
        <strain evidence="3">T158</strain>
    </source>
</reference>
<proteinExistence type="predicted"/>
<evidence type="ECO:0000256" key="1">
    <source>
        <dbReference type="ARBA" id="ARBA00022801"/>
    </source>
</evidence>
<dbReference type="GO" id="GO:0016787">
    <property type="term" value="F:hydrolase activity"/>
    <property type="evidence" value="ECO:0007669"/>
    <property type="project" value="UniProtKB-KW"/>
</dbReference>
<name>A0ABT5GBK0_9MOLU</name>
<dbReference type="RefSeq" id="WP_255034793.1">
    <property type="nucleotide sequence ID" value="NZ_CP101414.1"/>
</dbReference>
<accession>A0ABT5GBK0</accession>
<gene>
    <name evidence="3" type="ORF">LNO68_03200</name>
</gene>
<dbReference type="Proteomes" id="UP001220940">
    <property type="component" value="Unassembled WGS sequence"/>
</dbReference>
<dbReference type="CDD" id="cd02883">
    <property type="entry name" value="NUDIX_Hydrolase"/>
    <property type="match status" value="1"/>
</dbReference>
<keyword evidence="4" id="KW-1185">Reference proteome</keyword>
<evidence type="ECO:0000259" key="2">
    <source>
        <dbReference type="PROSITE" id="PS51462"/>
    </source>
</evidence>
<dbReference type="InterPro" id="IPR015797">
    <property type="entry name" value="NUDIX_hydrolase-like_dom_sf"/>
</dbReference>
<protein>
    <submittedName>
        <fullName evidence="3">NUDIX hydrolase</fullName>
    </submittedName>
</protein>